<evidence type="ECO:0000256" key="4">
    <source>
        <dbReference type="ARBA" id="ARBA00022746"/>
    </source>
</evidence>
<dbReference type="AlphaFoldDB" id="A0A2P6V1J7"/>
<evidence type="ECO:0000256" key="3">
    <source>
        <dbReference type="ARBA" id="ARBA00012242"/>
    </source>
</evidence>
<dbReference type="SMR" id="A0A2P6V1J7"/>
<evidence type="ECO:0000256" key="2">
    <source>
        <dbReference type="ARBA" id="ARBA00006599"/>
    </source>
</evidence>
<sequence length="509" mass="55826">MARQQLQQQRQAAAQRLRRCRPAAQSGVSVEAPPSTPVVPRGGRGPASDSSAPLSVSKVLFSDITLPLYDPQEQRTFDLVVVGSGPSGLAVADRVAAAGFQVLIVDPNPRAPWINNFGVWIDEFAAMGLEDCLDYTWDKALVHLDSSAEGARYLSRPYGRVDRPKLKRRLLERCIASGVMFHQAKAQDVKHGGGRSEVQCDGGVGVSGSLVVDATGHSRKLVEFDKAFNPGYQGAYGITVMCAEPHPFDVATMLFMDWRDDHLDAHPDVKERNARLPTFLYAMPFSSTKVFLEETSLVARPIIPFPELKLRLEKRMQHLGIKAVTVEDEEFCAIPMGGCLPVRPQRVIGVGGTAGMVHPSTGYMVSRVIGAAPLIADAIIDQLSAVSDKATDAHLARAPRSEAEADAMAAAVWRAMWPVQRLRQREFFEFGMEVLLKLDLAETREFFAAFFSLSDYHWHGFLSSRLSFLNLIGFGLSLFARSSNAARLNLLQKGLPGLLVMLSRLATLK</sequence>
<dbReference type="GO" id="GO:0016117">
    <property type="term" value="P:carotenoid biosynthetic process"/>
    <property type="evidence" value="ECO:0007669"/>
    <property type="project" value="UniProtKB-KW"/>
</dbReference>
<dbReference type="Proteomes" id="UP000239649">
    <property type="component" value="Unassembled WGS sequence"/>
</dbReference>
<dbReference type="SUPFAM" id="SSF51905">
    <property type="entry name" value="FAD/NAD(P)-binding domain"/>
    <property type="match status" value="1"/>
</dbReference>
<evidence type="ECO:0000313" key="8">
    <source>
        <dbReference type="EMBL" id="PSC67972.1"/>
    </source>
</evidence>
<protein>
    <recommendedName>
        <fullName evidence="3">lycopene beta-cyclase</fullName>
        <ecNumber evidence="3">5.5.1.19</ecNumber>
    </recommendedName>
</protein>
<comment type="caution">
    <text evidence="8">The sequence shown here is derived from an EMBL/GenBank/DDBJ whole genome shotgun (WGS) entry which is preliminary data.</text>
</comment>
<feature type="region of interest" description="Disordered" evidence="7">
    <location>
        <begin position="1"/>
        <end position="53"/>
    </location>
</feature>
<evidence type="ECO:0000256" key="1">
    <source>
        <dbReference type="ARBA" id="ARBA00005089"/>
    </source>
</evidence>
<dbReference type="STRING" id="554055.A0A2P6V1J7"/>
<name>A0A2P6V1J7_9CHLO</name>
<organism evidence="8 9">
    <name type="scientific">Micractinium conductrix</name>
    <dbReference type="NCBI Taxonomy" id="554055"/>
    <lineage>
        <taxon>Eukaryota</taxon>
        <taxon>Viridiplantae</taxon>
        <taxon>Chlorophyta</taxon>
        <taxon>core chlorophytes</taxon>
        <taxon>Trebouxiophyceae</taxon>
        <taxon>Chlorellales</taxon>
        <taxon>Chlorellaceae</taxon>
        <taxon>Chlorella clade</taxon>
        <taxon>Micractinium</taxon>
    </lineage>
</organism>
<gene>
    <name evidence="8" type="ORF">C2E20_8403</name>
</gene>
<evidence type="ECO:0000313" key="9">
    <source>
        <dbReference type="Proteomes" id="UP000239649"/>
    </source>
</evidence>
<dbReference type="InterPro" id="IPR010108">
    <property type="entry name" value="Lycopene_cyclase_b/e"/>
</dbReference>
<evidence type="ECO:0000256" key="5">
    <source>
        <dbReference type="ARBA" id="ARBA00023027"/>
    </source>
</evidence>
<feature type="compositionally biased region" description="Low complexity" evidence="7">
    <location>
        <begin position="1"/>
        <end position="15"/>
    </location>
</feature>
<dbReference type="PANTHER" id="PTHR39757:SF5">
    <property type="entry name" value="OS02G0190600 PROTEIN"/>
    <property type="match status" value="1"/>
</dbReference>
<proteinExistence type="inferred from homology"/>
<comment type="similarity">
    <text evidence="2">Belongs to the lycopene cyclase family.</text>
</comment>
<evidence type="ECO:0000256" key="7">
    <source>
        <dbReference type="SAM" id="MobiDB-lite"/>
    </source>
</evidence>
<dbReference type="Pfam" id="PF05834">
    <property type="entry name" value="Lycopene_cycl"/>
    <property type="match status" value="1"/>
</dbReference>
<dbReference type="EC" id="5.5.1.19" evidence="3"/>
<dbReference type="Gene3D" id="3.50.50.60">
    <property type="entry name" value="FAD/NAD(P)-binding domain"/>
    <property type="match status" value="1"/>
</dbReference>
<dbReference type="GO" id="GO:0016860">
    <property type="term" value="F:intramolecular oxidoreductase activity"/>
    <property type="evidence" value="ECO:0007669"/>
    <property type="project" value="UniProtKB-ARBA"/>
</dbReference>
<comment type="pathway">
    <text evidence="1">Carotenoid biosynthesis; beta-carotene biosynthesis.</text>
</comment>
<evidence type="ECO:0000256" key="6">
    <source>
        <dbReference type="ARBA" id="ARBA00037906"/>
    </source>
</evidence>
<accession>A0A2P6V1J7</accession>
<dbReference type="PANTHER" id="PTHR39757">
    <property type="match status" value="1"/>
</dbReference>
<dbReference type="GO" id="GO:0016705">
    <property type="term" value="F:oxidoreductase activity, acting on paired donors, with incorporation or reduction of molecular oxygen"/>
    <property type="evidence" value="ECO:0007669"/>
    <property type="project" value="InterPro"/>
</dbReference>
<reference evidence="8 9" key="1">
    <citation type="journal article" date="2018" name="Plant J.">
        <title>Genome sequences of Chlorella sorokiniana UTEX 1602 and Micractinium conductrix SAG 241.80: implications to maltose excretion by a green alga.</title>
        <authorList>
            <person name="Arriola M.B."/>
            <person name="Velmurugan N."/>
            <person name="Zhang Y."/>
            <person name="Plunkett M.H."/>
            <person name="Hondzo H."/>
            <person name="Barney B.M."/>
        </authorList>
    </citation>
    <scope>NUCLEOTIDE SEQUENCE [LARGE SCALE GENOMIC DNA]</scope>
    <source>
        <strain evidence="8 9">SAG 241.80</strain>
    </source>
</reference>
<comment type="pathway">
    <text evidence="6">Carotenoid biosynthesis; beta-zeacarotene biosynthesis.</text>
</comment>
<keyword evidence="5" id="KW-0520">NAD</keyword>
<dbReference type="EMBL" id="LHPF02000044">
    <property type="protein sequence ID" value="PSC67972.1"/>
    <property type="molecule type" value="Genomic_DNA"/>
</dbReference>
<dbReference type="NCBIfam" id="TIGR01790">
    <property type="entry name" value="carotene-cycl"/>
    <property type="match status" value="1"/>
</dbReference>
<keyword evidence="4" id="KW-0125">Carotenoid biosynthesis</keyword>
<keyword evidence="9" id="KW-1185">Reference proteome</keyword>
<dbReference type="OrthoDB" id="1716816at2759"/>
<dbReference type="InterPro" id="IPR036188">
    <property type="entry name" value="FAD/NAD-bd_sf"/>
</dbReference>